<keyword evidence="3" id="KW-1185">Reference proteome</keyword>
<dbReference type="InterPro" id="IPR046347">
    <property type="entry name" value="bZIP_sf"/>
</dbReference>
<dbReference type="Pfam" id="PF07716">
    <property type="entry name" value="bZIP_2"/>
    <property type="match status" value="1"/>
</dbReference>
<reference evidence="2 3" key="1">
    <citation type="journal article" date="2018" name="Gigascience">
        <title>Genomes of trombidid mites reveal novel predicted allergens and laterally-transferred genes associated with secondary metabolism.</title>
        <authorList>
            <person name="Dong X."/>
            <person name="Chaisiri K."/>
            <person name="Xia D."/>
            <person name="Armstrong S.D."/>
            <person name="Fang Y."/>
            <person name="Donnelly M.J."/>
            <person name="Kadowaki T."/>
            <person name="McGarry J.W."/>
            <person name="Darby A.C."/>
            <person name="Makepeace B.L."/>
        </authorList>
    </citation>
    <scope>NUCLEOTIDE SEQUENCE [LARGE SCALE GENOMIC DNA]</scope>
    <source>
        <strain evidence="2">UoL-WK</strain>
    </source>
</reference>
<dbReference type="GO" id="GO:0000978">
    <property type="term" value="F:RNA polymerase II cis-regulatory region sequence-specific DNA binding"/>
    <property type="evidence" value="ECO:0007669"/>
    <property type="project" value="TreeGrafter"/>
</dbReference>
<comment type="caution">
    <text evidence="2">The sequence shown here is derived from an EMBL/GenBank/DDBJ whole genome shotgun (WGS) entry which is preliminary data.</text>
</comment>
<dbReference type="OrthoDB" id="10032067at2759"/>
<name>A0A443R9S1_9ACAR</name>
<protein>
    <submittedName>
        <fullName evidence="2">CCAAT/enhancer-binding-like protein</fullName>
    </submittedName>
</protein>
<feature type="domain" description="BZIP" evidence="1">
    <location>
        <begin position="221"/>
        <end position="284"/>
    </location>
</feature>
<dbReference type="EMBL" id="NCKU01001486">
    <property type="protein sequence ID" value="RWS12014.1"/>
    <property type="molecule type" value="Genomic_DNA"/>
</dbReference>
<evidence type="ECO:0000313" key="3">
    <source>
        <dbReference type="Proteomes" id="UP000285301"/>
    </source>
</evidence>
<dbReference type="CDD" id="cd14693">
    <property type="entry name" value="bZIP_CEBP"/>
    <property type="match status" value="1"/>
</dbReference>
<accession>A0A443R9S1</accession>
<gene>
    <name evidence="2" type="ORF">B4U79_07099</name>
</gene>
<dbReference type="PROSITE" id="PS50217">
    <property type="entry name" value="BZIP"/>
    <property type="match status" value="1"/>
</dbReference>
<dbReference type="PANTHER" id="PTHR23334">
    <property type="entry name" value="CCAAT/ENHANCER BINDING PROTEIN"/>
    <property type="match status" value="1"/>
</dbReference>
<evidence type="ECO:0000313" key="2">
    <source>
        <dbReference type="EMBL" id="RWS12014.1"/>
    </source>
</evidence>
<sequence length="303" mass="35150">MNRETKSNHSLNFHSSDELEICWPLSPSFYHSTPDLTDCAKVSDASNIVNRAKNYCIEQQVVNSSLNTSEISLNLRQLLDSINDQRNTNGSTLNFFTDLYAEMMNGENFAESEDVKSQKLEYENGVSEKKFYRKQNCYDSQSMAELTSLDEQSFYQESLSKRKTIDADENDNLSSCSELSIIYQPSDTKCFRNDTSLQSPINEKNVKRENEKSLPKFDKDSEEYKKRREMNNMAVRKSREKMKQRAAYTYNMCCELQKTNDKLRGHVEKLQNELNAAKSFLVSLGFQPEIIDDEIQKRLRPES</sequence>
<dbReference type="InterPro" id="IPR004827">
    <property type="entry name" value="bZIP"/>
</dbReference>
<dbReference type="GO" id="GO:0000981">
    <property type="term" value="F:DNA-binding transcription factor activity, RNA polymerase II-specific"/>
    <property type="evidence" value="ECO:0007669"/>
    <property type="project" value="TreeGrafter"/>
</dbReference>
<dbReference type="STRING" id="1965070.A0A443R9S1"/>
<dbReference type="AlphaFoldDB" id="A0A443R9S1"/>
<dbReference type="InterPro" id="IPR031106">
    <property type="entry name" value="C/EBP"/>
</dbReference>
<evidence type="ECO:0000259" key="1">
    <source>
        <dbReference type="PROSITE" id="PS50217"/>
    </source>
</evidence>
<dbReference type="GO" id="GO:0006351">
    <property type="term" value="P:DNA-templated transcription"/>
    <property type="evidence" value="ECO:0007669"/>
    <property type="project" value="InterPro"/>
</dbReference>
<proteinExistence type="predicted"/>
<organism evidence="2 3">
    <name type="scientific">Dinothrombium tinctorium</name>
    <dbReference type="NCBI Taxonomy" id="1965070"/>
    <lineage>
        <taxon>Eukaryota</taxon>
        <taxon>Metazoa</taxon>
        <taxon>Ecdysozoa</taxon>
        <taxon>Arthropoda</taxon>
        <taxon>Chelicerata</taxon>
        <taxon>Arachnida</taxon>
        <taxon>Acari</taxon>
        <taxon>Acariformes</taxon>
        <taxon>Trombidiformes</taxon>
        <taxon>Prostigmata</taxon>
        <taxon>Anystina</taxon>
        <taxon>Parasitengona</taxon>
        <taxon>Trombidioidea</taxon>
        <taxon>Trombidiidae</taxon>
        <taxon>Dinothrombium</taxon>
    </lineage>
</organism>
<dbReference type="Proteomes" id="UP000285301">
    <property type="component" value="Unassembled WGS sequence"/>
</dbReference>
<dbReference type="Gene3D" id="1.20.5.170">
    <property type="match status" value="1"/>
</dbReference>
<dbReference type="SMART" id="SM00338">
    <property type="entry name" value="BRLZ"/>
    <property type="match status" value="1"/>
</dbReference>
<dbReference type="PANTHER" id="PTHR23334:SF20">
    <property type="entry name" value="BASIC LEUCINE ZIPPER 24"/>
    <property type="match status" value="1"/>
</dbReference>
<dbReference type="SUPFAM" id="SSF57959">
    <property type="entry name" value="Leucine zipper domain"/>
    <property type="match status" value="1"/>
</dbReference>